<dbReference type="Pfam" id="PF09343">
    <property type="entry name" value="DUF2460"/>
    <property type="match status" value="1"/>
</dbReference>
<dbReference type="OrthoDB" id="1685145at2"/>
<feature type="domain" description="DUF2460" evidence="1">
    <location>
        <begin position="5"/>
        <end position="210"/>
    </location>
</feature>
<accession>A0A1M7U1I3</accession>
<dbReference type="Proteomes" id="UP000184066">
    <property type="component" value="Unassembled WGS sequence"/>
</dbReference>
<dbReference type="AlphaFoldDB" id="A0A1M7U1I3"/>
<proteinExistence type="predicted"/>
<dbReference type="EMBL" id="FRDL01000014">
    <property type="protein sequence ID" value="SHN76891.1"/>
    <property type="molecule type" value="Genomic_DNA"/>
</dbReference>
<evidence type="ECO:0000259" key="1">
    <source>
        <dbReference type="Pfam" id="PF09343"/>
    </source>
</evidence>
<dbReference type="STRING" id="1189325.SAMN04488119_101405"/>
<evidence type="ECO:0000313" key="2">
    <source>
        <dbReference type="EMBL" id="SHN76891.1"/>
    </source>
</evidence>
<protein>
    <submittedName>
        <fullName evidence="2">TIGR02217 family protein</fullName>
    </submittedName>
</protein>
<gene>
    <name evidence="2" type="ORF">SAMN05216200_11417</name>
</gene>
<dbReference type="RefSeq" id="WP_072748427.1">
    <property type="nucleotide sequence ID" value="NZ_FOHL01000001.1"/>
</dbReference>
<keyword evidence="3" id="KW-1185">Reference proteome</keyword>
<evidence type="ECO:0000313" key="3">
    <source>
        <dbReference type="Proteomes" id="UP000184066"/>
    </source>
</evidence>
<name>A0A1M7U1I3_9RHOB</name>
<dbReference type="InterPro" id="IPR011740">
    <property type="entry name" value="DUF2460"/>
</dbReference>
<organism evidence="2 3">
    <name type="scientific">Oceanicella actignis</name>
    <dbReference type="NCBI Taxonomy" id="1189325"/>
    <lineage>
        <taxon>Bacteria</taxon>
        <taxon>Pseudomonadati</taxon>
        <taxon>Pseudomonadota</taxon>
        <taxon>Alphaproteobacteria</taxon>
        <taxon>Rhodobacterales</taxon>
        <taxon>Paracoccaceae</taxon>
        <taxon>Oceanicella</taxon>
    </lineage>
</organism>
<sequence length="212" mass="22479">MAFLDVQFPRDIAAGSTGGPGRRTDVVSVGSGYEERNSRWADSRRTYQVGLGLRSAADLAAVLALFEEARGRLHSFRFRDWSDYRSAPPGAPIGAADQWLGDGDGARTEFQLRLRYGAVNAYWRDVTKPAPGTVQVSLDGVPQGGGWSVDHVTGLVTFAAAPAAGVSVAAGFEFDVPVRFDADRLDVDLGFFQDGGAGSGSLPDIALVEVAE</sequence>
<reference evidence="2 3" key="1">
    <citation type="submission" date="2016-12" db="EMBL/GenBank/DDBJ databases">
        <authorList>
            <person name="Song W.-J."/>
            <person name="Kurnit D.M."/>
        </authorList>
    </citation>
    <scope>NUCLEOTIDE SEQUENCE [LARGE SCALE GENOMIC DNA]</scope>
    <source>
        <strain evidence="2 3">CGMCC 1.10808</strain>
    </source>
</reference>
<dbReference type="NCBIfam" id="TIGR02217">
    <property type="entry name" value="chp_TIGR02217"/>
    <property type="match status" value="1"/>
</dbReference>